<dbReference type="RefSeq" id="WP_126471027.1">
    <property type="nucleotide sequence ID" value="NZ_LR134481.1"/>
</dbReference>
<sequence length="396" mass="45213">MKKIAISLSIVLFAIFFFFYLQLQQAKTLVVEQLARRDIKLEAVSLNFFPHLSISLEQVKYHAVSAKKIEGKLSFFSFIFGNPMLDEIQIQQASFTENALNSANIRMAFSDFPLKQFLRKDLILNGTHHVWVTLEKPVYGNATTFDFIFNKGNIALRQKGESLIQFDDVQLNQQKLGYIEIHADLTKPQKLAIAYIRPICATNCLAILKFNSYLQKSVVNFSGKNFPLKQLLALLNFPQTMTGTSDFNTQLAFTNSELIEGKFDFNARDGELLGLNLLDMAAQYLPINYNSDLTASRNMNTPYERFESNLSLENHLLKVDKISLKTTALLGEGSGAIDLDNVQCDVNLTLRSTNEKYKKLALPIRFFDSCYAPQYKLNIDKNFRHQLKELIKEKLK</sequence>
<dbReference type="GO" id="GO:0090313">
    <property type="term" value="P:regulation of protein targeting to membrane"/>
    <property type="evidence" value="ECO:0007669"/>
    <property type="project" value="TreeGrafter"/>
</dbReference>
<dbReference type="EMBL" id="LR134481">
    <property type="protein sequence ID" value="VEI31613.1"/>
    <property type="molecule type" value="Genomic_DNA"/>
</dbReference>
<gene>
    <name evidence="1" type="ORF">NCTC10665_01315</name>
</gene>
<dbReference type="PANTHER" id="PTHR30441">
    <property type="entry name" value="DUF748 DOMAIN-CONTAINING PROTEIN"/>
    <property type="match status" value="1"/>
</dbReference>
<name>A0A448Q3Y2_HAEPA</name>
<dbReference type="GO" id="GO:0005886">
    <property type="term" value="C:plasma membrane"/>
    <property type="evidence" value="ECO:0007669"/>
    <property type="project" value="TreeGrafter"/>
</dbReference>
<proteinExistence type="predicted"/>
<protein>
    <submittedName>
        <fullName evidence="1">Putative assembly protein</fullName>
    </submittedName>
</protein>
<organism evidence="1 2">
    <name type="scientific">Haemophilus parainfluenzae</name>
    <dbReference type="NCBI Taxonomy" id="729"/>
    <lineage>
        <taxon>Bacteria</taxon>
        <taxon>Pseudomonadati</taxon>
        <taxon>Pseudomonadota</taxon>
        <taxon>Gammaproteobacteria</taxon>
        <taxon>Pasteurellales</taxon>
        <taxon>Pasteurellaceae</taxon>
        <taxon>Haemophilus</taxon>
    </lineage>
</organism>
<dbReference type="PANTHER" id="PTHR30441:SF8">
    <property type="entry name" value="DUF748 DOMAIN-CONTAINING PROTEIN"/>
    <property type="match status" value="1"/>
</dbReference>
<evidence type="ECO:0000313" key="1">
    <source>
        <dbReference type="EMBL" id="VEI31613.1"/>
    </source>
</evidence>
<dbReference type="Proteomes" id="UP000268879">
    <property type="component" value="Chromosome"/>
</dbReference>
<reference evidence="1 2" key="1">
    <citation type="submission" date="2018-12" db="EMBL/GenBank/DDBJ databases">
        <authorList>
            <consortium name="Pathogen Informatics"/>
        </authorList>
    </citation>
    <scope>NUCLEOTIDE SEQUENCE [LARGE SCALE GENOMIC DNA]</scope>
    <source>
        <strain evidence="1 2">NCTC10665</strain>
    </source>
</reference>
<accession>A0A448Q3Y2</accession>
<evidence type="ECO:0000313" key="2">
    <source>
        <dbReference type="Proteomes" id="UP000268879"/>
    </source>
</evidence>
<dbReference type="InterPro" id="IPR052894">
    <property type="entry name" value="AsmA-related"/>
</dbReference>
<dbReference type="AlphaFoldDB" id="A0A448Q3Y2"/>